<feature type="transmembrane region" description="Helical" evidence="7">
    <location>
        <begin position="123"/>
        <end position="140"/>
    </location>
</feature>
<comment type="similarity">
    <text evidence="2">Belongs to the EamA transporter family.</text>
</comment>
<feature type="transmembrane region" description="Helical" evidence="7">
    <location>
        <begin position="181"/>
        <end position="204"/>
    </location>
</feature>
<name>A0ABV8JI70_9BACL</name>
<reference evidence="10" key="1">
    <citation type="journal article" date="2019" name="Int. J. Syst. Evol. Microbiol.">
        <title>The Global Catalogue of Microorganisms (GCM) 10K type strain sequencing project: providing services to taxonomists for standard genome sequencing and annotation.</title>
        <authorList>
            <consortium name="The Broad Institute Genomics Platform"/>
            <consortium name="The Broad Institute Genome Sequencing Center for Infectious Disease"/>
            <person name="Wu L."/>
            <person name="Ma J."/>
        </authorList>
    </citation>
    <scope>NUCLEOTIDE SEQUENCE [LARGE SCALE GENOMIC DNA]</scope>
    <source>
        <strain evidence="10">IBRC-M 10813</strain>
    </source>
</reference>
<feature type="transmembrane region" description="Helical" evidence="7">
    <location>
        <begin position="247"/>
        <end position="266"/>
    </location>
</feature>
<dbReference type="PANTHER" id="PTHR42920:SF5">
    <property type="entry name" value="EAMA DOMAIN-CONTAINING PROTEIN"/>
    <property type="match status" value="1"/>
</dbReference>
<feature type="transmembrane region" description="Helical" evidence="7">
    <location>
        <begin position="98"/>
        <end position="116"/>
    </location>
</feature>
<dbReference type="Pfam" id="PF00892">
    <property type="entry name" value="EamA"/>
    <property type="match status" value="2"/>
</dbReference>
<protein>
    <submittedName>
        <fullName evidence="9">DMT family transporter</fullName>
    </submittedName>
</protein>
<evidence type="ECO:0000313" key="9">
    <source>
        <dbReference type="EMBL" id="MFC4078418.1"/>
    </source>
</evidence>
<keyword evidence="10" id="KW-1185">Reference proteome</keyword>
<dbReference type="RefSeq" id="WP_380706223.1">
    <property type="nucleotide sequence ID" value="NZ_JBHSAP010000018.1"/>
</dbReference>
<accession>A0ABV8JI70</accession>
<dbReference type="EMBL" id="JBHSAP010000018">
    <property type="protein sequence ID" value="MFC4078418.1"/>
    <property type="molecule type" value="Genomic_DNA"/>
</dbReference>
<evidence type="ECO:0000256" key="7">
    <source>
        <dbReference type="SAM" id="Phobius"/>
    </source>
</evidence>
<keyword evidence="4 7" id="KW-0812">Transmembrane</keyword>
<organism evidence="9 10">
    <name type="scientific">Salinithrix halophila</name>
    <dbReference type="NCBI Taxonomy" id="1485204"/>
    <lineage>
        <taxon>Bacteria</taxon>
        <taxon>Bacillati</taxon>
        <taxon>Bacillota</taxon>
        <taxon>Bacilli</taxon>
        <taxon>Bacillales</taxon>
        <taxon>Thermoactinomycetaceae</taxon>
        <taxon>Salinithrix</taxon>
    </lineage>
</organism>
<dbReference type="PANTHER" id="PTHR42920">
    <property type="entry name" value="OS03G0707200 PROTEIN-RELATED"/>
    <property type="match status" value="1"/>
</dbReference>
<keyword evidence="5 7" id="KW-1133">Transmembrane helix</keyword>
<comment type="subcellular location">
    <subcellularLocation>
        <location evidence="1">Cell membrane</location>
        <topology evidence="1">Multi-pass membrane protein</topology>
    </subcellularLocation>
</comment>
<evidence type="ECO:0000313" key="10">
    <source>
        <dbReference type="Proteomes" id="UP001595843"/>
    </source>
</evidence>
<keyword evidence="6 7" id="KW-0472">Membrane</keyword>
<feature type="domain" description="EamA" evidence="8">
    <location>
        <begin position="149"/>
        <end position="287"/>
    </location>
</feature>
<evidence type="ECO:0000256" key="2">
    <source>
        <dbReference type="ARBA" id="ARBA00007362"/>
    </source>
</evidence>
<feature type="transmembrane region" description="Helical" evidence="7">
    <location>
        <begin position="74"/>
        <end position="92"/>
    </location>
</feature>
<evidence type="ECO:0000259" key="8">
    <source>
        <dbReference type="Pfam" id="PF00892"/>
    </source>
</evidence>
<feature type="transmembrane region" description="Helical" evidence="7">
    <location>
        <begin position="12"/>
        <end position="30"/>
    </location>
</feature>
<sequence length="309" mass="34401">MRTKTWVADTALLGIAFVWGATFVLVQNAIETMPPFSFLALRFGLAATMLWILLRINGQAWKIREPRYRKTGGYLGIWLFVGYALQTFSLLYTTSGKSGFLTGVAVVLVPVFSLWILGTKPGWNAITGALFALAGLWNLAFADFSSLNRGDLLAFLCAIGFGLQIVYTAKYASWADALPLVTVQVGTVAFLNGVFALLFEPWYSWFNLSLFARTEVIAALLITSLFATVLAYTGQTHFQRYTTPTRVALIFAMEPVFAAWTDWWWLETSMNGKTLAGCLLILCGMVFAEIRFRRLRKPVQKEGTSCAEK</sequence>
<keyword evidence="3" id="KW-1003">Cell membrane</keyword>
<evidence type="ECO:0000256" key="6">
    <source>
        <dbReference type="ARBA" id="ARBA00023136"/>
    </source>
</evidence>
<evidence type="ECO:0000256" key="4">
    <source>
        <dbReference type="ARBA" id="ARBA00022692"/>
    </source>
</evidence>
<evidence type="ECO:0000256" key="3">
    <source>
        <dbReference type="ARBA" id="ARBA00022475"/>
    </source>
</evidence>
<feature type="domain" description="EamA" evidence="8">
    <location>
        <begin position="9"/>
        <end position="137"/>
    </location>
</feature>
<evidence type="ECO:0000256" key="5">
    <source>
        <dbReference type="ARBA" id="ARBA00022989"/>
    </source>
</evidence>
<feature type="transmembrane region" description="Helical" evidence="7">
    <location>
        <begin position="152"/>
        <end position="169"/>
    </location>
</feature>
<feature type="transmembrane region" description="Helical" evidence="7">
    <location>
        <begin position="36"/>
        <end position="54"/>
    </location>
</feature>
<feature type="transmembrane region" description="Helical" evidence="7">
    <location>
        <begin position="216"/>
        <end position="235"/>
    </location>
</feature>
<comment type="caution">
    <text evidence="9">The sequence shown here is derived from an EMBL/GenBank/DDBJ whole genome shotgun (WGS) entry which is preliminary data.</text>
</comment>
<evidence type="ECO:0000256" key="1">
    <source>
        <dbReference type="ARBA" id="ARBA00004651"/>
    </source>
</evidence>
<proteinExistence type="inferred from homology"/>
<dbReference type="InterPro" id="IPR037185">
    <property type="entry name" value="EmrE-like"/>
</dbReference>
<dbReference type="InterPro" id="IPR051258">
    <property type="entry name" value="Diverse_Substrate_Transporter"/>
</dbReference>
<dbReference type="Proteomes" id="UP001595843">
    <property type="component" value="Unassembled WGS sequence"/>
</dbReference>
<feature type="transmembrane region" description="Helical" evidence="7">
    <location>
        <begin position="272"/>
        <end position="292"/>
    </location>
</feature>
<dbReference type="InterPro" id="IPR000620">
    <property type="entry name" value="EamA_dom"/>
</dbReference>
<gene>
    <name evidence="9" type="ORF">ACFOUO_16595</name>
</gene>
<dbReference type="SUPFAM" id="SSF103481">
    <property type="entry name" value="Multidrug resistance efflux transporter EmrE"/>
    <property type="match status" value="2"/>
</dbReference>